<keyword evidence="2" id="KW-1185">Reference proteome</keyword>
<comment type="caution">
    <text evidence="1">The sequence shown here is derived from an EMBL/GenBank/DDBJ whole genome shotgun (WGS) entry which is preliminary data.</text>
</comment>
<dbReference type="AlphaFoldDB" id="A0A421DU85"/>
<accession>A0A421DU85</accession>
<dbReference type="EMBL" id="MJLZ01000001">
    <property type="protein sequence ID" value="RLM28279.1"/>
    <property type="molecule type" value="Genomic_DNA"/>
</dbReference>
<sequence>MNRISQEGGVSLRIVPDDNIVQSFGHAEARLSRREAVIAESTAQGIKGNHFRPLNIILVELTNMSRTKEFQPIIAKYMQGYAGMERTAHDAERIEYQTTQDMGRYYKEARSVIQQLDYGSPSLWYLHESGEAFYPTFEHYFRAMCETGHMDAYRNNLQRYRDEQYSP</sequence>
<evidence type="ECO:0000313" key="2">
    <source>
        <dbReference type="Proteomes" id="UP000285648"/>
    </source>
</evidence>
<gene>
    <name evidence="1" type="ORF">BIY29_00370</name>
</gene>
<protein>
    <submittedName>
        <fullName evidence="1">Uncharacterized protein</fullName>
    </submittedName>
</protein>
<evidence type="ECO:0000313" key="1">
    <source>
        <dbReference type="EMBL" id="RLM28279.1"/>
    </source>
</evidence>
<reference evidence="1 2" key="1">
    <citation type="submission" date="2016-09" db="EMBL/GenBank/DDBJ databases">
        <authorList>
            <person name="Doonan J."/>
            <person name="Pachebat J.A."/>
            <person name="Golyshin P.N."/>
            <person name="Denman S."/>
            <person name="Mcdonald J.E."/>
        </authorList>
    </citation>
    <scope>NUCLEOTIDE SEQUENCE [LARGE SCALE GENOMIC DNA]</scope>
    <source>
        <strain evidence="1 2">NCPPB 3934</strain>
    </source>
</reference>
<proteinExistence type="predicted"/>
<name>A0A421DU85_9GAMM</name>
<organism evidence="1 2">
    <name type="scientific">Brenneria alni</name>
    <dbReference type="NCBI Taxonomy" id="71656"/>
    <lineage>
        <taxon>Bacteria</taxon>
        <taxon>Pseudomonadati</taxon>
        <taxon>Pseudomonadota</taxon>
        <taxon>Gammaproteobacteria</taxon>
        <taxon>Enterobacterales</taxon>
        <taxon>Pectobacteriaceae</taxon>
        <taxon>Brenneria</taxon>
    </lineage>
</organism>
<dbReference type="Proteomes" id="UP000285648">
    <property type="component" value="Unassembled WGS sequence"/>
</dbReference>